<sequence length="223" mass="25115">MKDALEAERTQLLDQWRKRLRLNPDLEFLQARRIMAASNGDEHATSSLPDDLRKFHDKFGYKAKGNVSNGGLCAGAIFRTDTFIKTKQRSGSKKTQSVHIEHTFPIKELRAEIANRQFGDYLATITWLLKHSVTTAFHESEKEHLIGKTSNSGALNLASPEYLKPFARYEKLHSVAGIVWNVFDGERVDPEQFTFDDHLSVIVRILDTAGASKSMVSAIRSLA</sequence>
<accession>A0A1H4R664</accession>
<gene>
    <name evidence="1" type="ORF">SAMN05444171_1035</name>
</gene>
<dbReference type="OrthoDB" id="7556262at2"/>
<dbReference type="AlphaFoldDB" id="A0A1H4R664"/>
<reference evidence="1 2" key="1">
    <citation type="submission" date="2016-10" db="EMBL/GenBank/DDBJ databases">
        <authorList>
            <person name="de Groot N.N."/>
        </authorList>
    </citation>
    <scope>NUCLEOTIDE SEQUENCE [LARGE SCALE GENOMIC DNA]</scope>
    <source>
        <strain evidence="1 2">GAS522</strain>
    </source>
</reference>
<name>A0A1H4R664_9BRAD</name>
<dbReference type="RefSeq" id="WP_074816416.1">
    <property type="nucleotide sequence ID" value="NZ_FNTI01000001.1"/>
</dbReference>
<evidence type="ECO:0000313" key="2">
    <source>
        <dbReference type="Proteomes" id="UP000183208"/>
    </source>
</evidence>
<protein>
    <submittedName>
        <fullName evidence="1">Uncharacterized protein</fullName>
    </submittedName>
</protein>
<dbReference type="EMBL" id="FNTI01000001">
    <property type="protein sequence ID" value="SEC27308.1"/>
    <property type="molecule type" value="Genomic_DNA"/>
</dbReference>
<evidence type="ECO:0000313" key="1">
    <source>
        <dbReference type="EMBL" id="SEC27308.1"/>
    </source>
</evidence>
<organism evidence="1 2">
    <name type="scientific">Bradyrhizobium lablabi</name>
    <dbReference type="NCBI Taxonomy" id="722472"/>
    <lineage>
        <taxon>Bacteria</taxon>
        <taxon>Pseudomonadati</taxon>
        <taxon>Pseudomonadota</taxon>
        <taxon>Alphaproteobacteria</taxon>
        <taxon>Hyphomicrobiales</taxon>
        <taxon>Nitrobacteraceae</taxon>
        <taxon>Bradyrhizobium</taxon>
    </lineage>
</organism>
<dbReference type="Proteomes" id="UP000183208">
    <property type="component" value="Unassembled WGS sequence"/>
</dbReference>
<proteinExistence type="predicted"/>